<evidence type="ECO:0000313" key="2">
    <source>
        <dbReference type="Proteomes" id="UP000736787"/>
    </source>
</evidence>
<organism evidence="1 2">
    <name type="scientific">Phytophthora cactorum</name>
    <dbReference type="NCBI Taxonomy" id="29920"/>
    <lineage>
        <taxon>Eukaryota</taxon>
        <taxon>Sar</taxon>
        <taxon>Stramenopiles</taxon>
        <taxon>Oomycota</taxon>
        <taxon>Peronosporomycetes</taxon>
        <taxon>Peronosporales</taxon>
        <taxon>Peronosporaceae</taxon>
        <taxon>Phytophthora</taxon>
    </lineage>
</organism>
<dbReference type="SUPFAM" id="SSF52540">
    <property type="entry name" value="P-loop containing nucleoside triphosphate hydrolases"/>
    <property type="match status" value="1"/>
</dbReference>
<gene>
    <name evidence="1" type="ORF">PC117_g1578</name>
</gene>
<dbReference type="AlphaFoldDB" id="A0A8T1EQU8"/>
<sequence length="509" mass="57967">MMLSLWLKYFGEKFQPEDGQVHVLVVVPNKRRCLKPVEDVENFPQIDIRVRMHELWAFLRNEVIVKNARGFILGPSGTGKSVSTLSFAASLDHHEWNVVWIHLCEEWSSYFLSTGINLFWKFAIGDEVKLPRVLDKKLFICVDEYDYNFKSFLSSIYAQLREDDRLVICSSMSALGHRSLEADRRVNLQVFLIYSWTQDEYLAAIADQVFYSKVMDFFDATNAFEVNDEGGDDVELSDDDTKKLALALKFYYAGGSCRFMFQYPTEDVKPFWKERLYGMQADSPCGGRFPVSSYAAALLAKETGPDEISLLMNRLNASNNRAVNGHLLEWLFLAATPQRSVELVGNVENILTRAKVLQFDSKKPFKTVEMKRRYAGVVSACHPNGTYDIEYDNGMKDTDVDVELLHKNGSDSDDNVKQKKFKEGDKVEIHFQSNFEIQGNWKLLQPVAWPRKLRYVVFQHGRKKSHLYPGGSIGQAPSQDALLSRGFTQAGSGRNDNFGCGDLFCGQGD</sequence>
<protein>
    <recommendedName>
        <fullName evidence="3">P-loop containing nucleoside triphosphate hydrolase</fullName>
    </recommendedName>
</protein>
<dbReference type="VEuPathDB" id="FungiDB:PC110_g62"/>
<dbReference type="Proteomes" id="UP000736787">
    <property type="component" value="Unassembled WGS sequence"/>
</dbReference>
<dbReference type="EMBL" id="RCMK01000019">
    <property type="protein sequence ID" value="KAG2953984.1"/>
    <property type="molecule type" value="Genomic_DNA"/>
</dbReference>
<accession>A0A8T1EQU8</accession>
<comment type="caution">
    <text evidence="1">The sequence shown here is derived from an EMBL/GenBank/DDBJ whole genome shotgun (WGS) entry which is preliminary data.</text>
</comment>
<dbReference type="InterPro" id="IPR027417">
    <property type="entry name" value="P-loop_NTPase"/>
</dbReference>
<evidence type="ECO:0008006" key="3">
    <source>
        <dbReference type="Google" id="ProtNLM"/>
    </source>
</evidence>
<reference evidence="1" key="1">
    <citation type="submission" date="2018-10" db="EMBL/GenBank/DDBJ databases">
        <title>Effector identification in a new, highly contiguous assembly of the strawberry crown rot pathogen Phytophthora cactorum.</title>
        <authorList>
            <person name="Armitage A.D."/>
            <person name="Nellist C.F."/>
            <person name="Bates H."/>
            <person name="Vickerstaff R.J."/>
            <person name="Harrison R.J."/>
        </authorList>
    </citation>
    <scope>NUCLEOTIDE SEQUENCE</scope>
    <source>
        <strain evidence="1">4040</strain>
    </source>
</reference>
<proteinExistence type="predicted"/>
<evidence type="ECO:0000313" key="1">
    <source>
        <dbReference type="EMBL" id="KAG2953984.1"/>
    </source>
</evidence>
<name>A0A8T1EQU8_9STRA</name>